<gene>
    <name evidence="3" type="ORF">CVIRNUC_008277</name>
</gene>
<reference evidence="3 4" key="1">
    <citation type="submission" date="2023-10" db="EMBL/GenBank/DDBJ databases">
        <authorList>
            <person name="Maclean D."/>
            <person name="Macfadyen A."/>
        </authorList>
    </citation>
    <scope>NUCLEOTIDE SEQUENCE [LARGE SCALE GENOMIC DNA]</scope>
</reference>
<dbReference type="PANTHER" id="PTHR43574">
    <property type="entry name" value="EPIMERASE-RELATED"/>
    <property type="match status" value="1"/>
</dbReference>
<proteinExistence type="inferred from homology"/>
<evidence type="ECO:0000256" key="1">
    <source>
        <dbReference type="ARBA" id="ARBA00007637"/>
    </source>
</evidence>
<dbReference type="Proteomes" id="UP001314263">
    <property type="component" value="Unassembled WGS sequence"/>
</dbReference>
<evidence type="ECO:0000256" key="2">
    <source>
        <dbReference type="ARBA" id="ARBA00023027"/>
    </source>
</evidence>
<name>A0AAV1ICJ9_9CHLO</name>
<dbReference type="AlphaFoldDB" id="A0AAV1ICJ9"/>
<protein>
    <submittedName>
        <fullName evidence="3">Uncharacterized protein</fullName>
    </submittedName>
</protein>
<comment type="caution">
    <text evidence="3">The sequence shown here is derived from an EMBL/GenBank/DDBJ whole genome shotgun (WGS) entry which is preliminary data.</text>
</comment>
<dbReference type="Gene3D" id="3.40.50.720">
    <property type="entry name" value="NAD(P)-binding Rossmann-like Domain"/>
    <property type="match status" value="1"/>
</dbReference>
<sequence length="355" mass="38629">MLQTRSSLCIPRRWCSHPSLLLLSPASTSSQVFPQRHLADRQEKQKIRHSSLQRGCRMAACAAAASVQAESKDLLIIGPGVLGSHLGSIWLDSFPGSQVVGQTNSETNHDRLRSLGLLPRTKAEAGTERFPYVLFAAPPSGSEDYVGEVKAALQLWDGSGCFVYTGSAGIYLAEDGSEVREDSETSSLGKDERTDRLIKAEQAVLEGQGCVVRLAGLYHAQRGAHTFFLRMGKVPRWGGYTVNLIHYEDAARLAAAVLRGEGSEQPYRGRVFLGADGVPVTFQDMMDATIASGAYSGAVEFTGQKDAKMGKILNNAATRDALNWQPKYRSYKDFMAAGAKDWYSENPVEGAPHKE</sequence>
<comment type="similarity">
    <text evidence="1">Belongs to the NAD(P)-dependent epimerase/dehydratase family.</text>
</comment>
<keyword evidence="4" id="KW-1185">Reference proteome</keyword>
<evidence type="ECO:0000313" key="4">
    <source>
        <dbReference type="Proteomes" id="UP001314263"/>
    </source>
</evidence>
<accession>A0AAV1ICJ9</accession>
<keyword evidence="2" id="KW-0520">NAD</keyword>
<organism evidence="3 4">
    <name type="scientific">Coccomyxa viridis</name>
    <dbReference type="NCBI Taxonomy" id="1274662"/>
    <lineage>
        <taxon>Eukaryota</taxon>
        <taxon>Viridiplantae</taxon>
        <taxon>Chlorophyta</taxon>
        <taxon>core chlorophytes</taxon>
        <taxon>Trebouxiophyceae</taxon>
        <taxon>Trebouxiophyceae incertae sedis</taxon>
        <taxon>Coccomyxaceae</taxon>
        <taxon>Coccomyxa</taxon>
    </lineage>
</organism>
<evidence type="ECO:0000313" key="3">
    <source>
        <dbReference type="EMBL" id="CAK0785071.1"/>
    </source>
</evidence>
<dbReference type="EMBL" id="CAUYUE010000011">
    <property type="protein sequence ID" value="CAK0785071.1"/>
    <property type="molecule type" value="Genomic_DNA"/>
</dbReference>
<dbReference type="SUPFAM" id="SSF51735">
    <property type="entry name" value="NAD(P)-binding Rossmann-fold domains"/>
    <property type="match status" value="1"/>
</dbReference>
<dbReference type="InterPro" id="IPR036291">
    <property type="entry name" value="NAD(P)-bd_dom_sf"/>
</dbReference>